<sequence>MHPSPWGHSTPLRTPFPSLSIAYHHPPDGYATADDCQLKNSPPNPCRSKTKRMEDEPLLSNRDIQRPPDRNLTDDFCNWISLEAGGQQLRADVFRSVPARPVSI</sequence>
<evidence type="ECO:0000256" key="1">
    <source>
        <dbReference type="SAM" id="MobiDB-lite"/>
    </source>
</evidence>
<dbReference type="AlphaFoldDB" id="A0AAV4PH71"/>
<feature type="region of interest" description="Disordered" evidence="1">
    <location>
        <begin position="30"/>
        <end position="70"/>
    </location>
</feature>
<proteinExistence type="predicted"/>
<accession>A0AAV4PH71</accession>
<name>A0AAV4PH71_9ARAC</name>
<reference evidence="2 3" key="1">
    <citation type="submission" date="2021-06" db="EMBL/GenBank/DDBJ databases">
        <title>Caerostris darwini draft genome.</title>
        <authorList>
            <person name="Kono N."/>
            <person name="Arakawa K."/>
        </authorList>
    </citation>
    <scope>NUCLEOTIDE SEQUENCE [LARGE SCALE GENOMIC DNA]</scope>
</reference>
<keyword evidence="3" id="KW-1185">Reference proteome</keyword>
<dbReference type="Proteomes" id="UP001054837">
    <property type="component" value="Unassembled WGS sequence"/>
</dbReference>
<evidence type="ECO:0000313" key="3">
    <source>
        <dbReference type="Proteomes" id="UP001054837"/>
    </source>
</evidence>
<comment type="caution">
    <text evidence="2">The sequence shown here is derived from an EMBL/GenBank/DDBJ whole genome shotgun (WGS) entry which is preliminary data.</text>
</comment>
<organism evidence="2 3">
    <name type="scientific">Caerostris darwini</name>
    <dbReference type="NCBI Taxonomy" id="1538125"/>
    <lineage>
        <taxon>Eukaryota</taxon>
        <taxon>Metazoa</taxon>
        <taxon>Ecdysozoa</taxon>
        <taxon>Arthropoda</taxon>
        <taxon>Chelicerata</taxon>
        <taxon>Arachnida</taxon>
        <taxon>Araneae</taxon>
        <taxon>Araneomorphae</taxon>
        <taxon>Entelegynae</taxon>
        <taxon>Araneoidea</taxon>
        <taxon>Araneidae</taxon>
        <taxon>Caerostris</taxon>
    </lineage>
</organism>
<protein>
    <submittedName>
        <fullName evidence="2">Uncharacterized protein</fullName>
    </submittedName>
</protein>
<dbReference type="EMBL" id="BPLQ01002718">
    <property type="protein sequence ID" value="GIX95330.1"/>
    <property type="molecule type" value="Genomic_DNA"/>
</dbReference>
<evidence type="ECO:0000313" key="2">
    <source>
        <dbReference type="EMBL" id="GIX95330.1"/>
    </source>
</evidence>
<gene>
    <name evidence="2" type="ORF">CDAR_228761</name>
</gene>